<evidence type="ECO:0000313" key="4">
    <source>
        <dbReference type="Proteomes" id="UP000187209"/>
    </source>
</evidence>
<comment type="caution">
    <text evidence="3">The sequence shown here is derived from an EMBL/GenBank/DDBJ whole genome shotgun (WGS) entry which is preliminary data.</text>
</comment>
<reference evidence="3 4" key="1">
    <citation type="submission" date="2016-11" db="EMBL/GenBank/DDBJ databases">
        <title>The macronuclear genome of Stentor coeruleus: a giant cell with tiny introns.</title>
        <authorList>
            <person name="Slabodnick M."/>
            <person name="Ruby J.G."/>
            <person name="Reiff S.B."/>
            <person name="Swart E.C."/>
            <person name="Gosai S."/>
            <person name="Prabakaran S."/>
            <person name="Witkowska E."/>
            <person name="Larue G.E."/>
            <person name="Fisher S."/>
            <person name="Freeman R.M."/>
            <person name="Gunawardena J."/>
            <person name="Chu W."/>
            <person name="Stover N.A."/>
            <person name="Gregory B.D."/>
            <person name="Nowacki M."/>
            <person name="Derisi J."/>
            <person name="Roy S.W."/>
            <person name="Marshall W.F."/>
            <person name="Sood P."/>
        </authorList>
    </citation>
    <scope>NUCLEOTIDE SEQUENCE [LARGE SCALE GENOMIC DNA]</scope>
    <source>
        <strain evidence="3">WM001</strain>
    </source>
</reference>
<dbReference type="CDD" id="cd00014">
    <property type="entry name" value="CH_SF"/>
    <property type="match status" value="1"/>
</dbReference>
<feature type="domain" description="Calponin-homology (CH)" evidence="2">
    <location>
        <begin position="358"/>
        <end position="464"/>
    </location>
</feature>
<feature type="compositionally biased region" description="Polar residues" evidence="1">
    <location>
        <begin position="629"/>
        <end position="639"/>
    </location>
</feature>
<organism evidence="3 4">
    <name type="scientific">Stentor coeruleus</name>
    <dbReference type="NCBI Taxonomy" id="5963"/>
    <lineage>
        <taxon>Eukaryota</taxon>
        <taxon>Sar</taxon>
        <taxon>Alveolata</taxon>
        <taxon>Ciliophora</taxon>
        <taxon>Postciliodesmatophora</taxon>
        <taxon>Heterotrichea</taxon>
        <taxon>Heterotrichida</taxon>
        <taxon>Stentoridae</taxon>
        <taxon>Stentor</taxon>
    </lineage>
</organism>
<protein>
    <recommendedName>
        <fullName evidence="2">Calponin-homology (CH) domain-containing protein</fullName>
    </recommendedName>
</protein>
<evidence type="ECO:0000256" key="1">
    <source>
        <dbReference type="SAM" id="MobiDB-lite"/>
    </source>
</evidence>
<evidence type="ECO:0000259" key="2">
    <source>
        <dbReference type="PROSITE" id="PS50021"/>
    </source>
</evidence>
<feature type="region of interest" description="Disordered" evidence="1">
    <location>
        <begin position="602"/>
        <end position="643"/>
    </location>
</feature>
<dbReference type="PROSITE" id="PS50021">
    <property type="entry name" value="CH"/>
    <property type="match status" value="2"/>
</dbReference>
<gene>
    <name evidence="3" type="ORF">SteCoe_2991</name>
</gene>
<keyword evidence="4" id="KW-1185">Reference proteome</keyword>
<sequence length="772" mass="88255">MMIIDWVNSLDIPSCTLADDLQDLKSGCVVADIVSWIYDIDLPNIQHDISSRDDAITNWCIILEILIDLIPDDLLARPEEFLDDNDALLRLIEYFTTIKKDNKGRKTIKTIQKDIRNTTPPKEIKENIPVQQIPPKAIGDTPNKKPEQIRYEPRPVPEILKETLIDWLEDLHVVRKDQNVISFIPSICRTGVMLCDLVNRLEGRTEIIKGIERNPKNRTQALANINKVLEYLRTFPKINSRYLWSAKEIIEGDEYVIWGLLDDIKGLFTIAPKAKPPPVPVVNISNQNISLPIANSQEKIKMPKPIIKETCKSMRSYSSSMKKFSNKSSTIITPRVSRPPSARSIKSEIPKSSFKITGEMKKMVLNWIQALGIEYEPCSNMNNDILRNGLLVCELMRLVEGESIRINPNPKSSQAIYENFYSAVMLFRNRHPEVQSSPINTPECMVESPDIVYAFLYALMTAYPYAAPLEYLPCTLPYGAVGIRRLEIVVVNWVESLNLLQPAPQYFSELVPELKKGVLLCVLTSKITMVRIYNIIPDPKTEQSAINNIRKGLEVLKKLPRMSQKYTWSEKDIYKGNYCFLLGLLEDIMRWADGLPPRKNGPDYHKDGPYLRPNPPPENKIPKNHEETFNTTFGSSNSPKHSEKIDPIIEENEELDEYSQWLYSIGADFPRSLTFRDEHIPEFTTGVLISNIVSHLERVKIPGIEKEPRSRASAIQNINKALVVLKKNPGFPKELHTIAEEIFLGNGTVIRRLMKELMNLYKAKPVNRFSKK</sequence>
<dbReference type="EMBL" id="MPUH01000034">
    <property type="protein sequence ID" value="OMJ93937.1"/>
    <property type="molecule type" value="Genomic_DNA"/>
</dbReference>
<accession>A0A1R2CY36</accession>
<name>A0A1R2CY36_9CILI</name>
<dbReference type="OrthoDB" id="297227at2759"/>
<feature type="domain" description="Calponin-homology (CH)" evidence="2">
    <location>
        <begin position="158"/>
        <end position="269"/>
    </location>
</feature>
<dbReference type="Proteomes" id="UP000187209">
    <property type="component" value="Unassembled WGS sequence"/>
</dbReference>
<dbReference type="Pfam" id="PF00307">
    <property type="entry name" value="CH"/>
    <property type="match status" value="1"/>
</dbReference>
<dbReference type="SUPFAM" id="SSF47576">
    <property type="entry name" value="Calponin-homology domain, CH-domain"/>
    <property type="match status" value="2"/>
</dbReference>
<dbReference type="InterPro" id="IPR001715">
    <property type="entry name" value="CH_dom"/>
</dbReference>
<evidence type="ECO:0000313" key="3">
    <source>
        <dbReference type="EMBL" id="OMJ93937.1"/>
    </source>
</evidence>
<dbReference type="InterPro" id="IPR036872">
    <property type="entry name" value="CH_dom_sf"/>
</dbReference>
<dbReference type="AlphaFoldDB" id="A0A1R2CY36"/>
<dbReference type="Gene3D" id="1.10.418.10">
    <property type="entry name" value="Calponin-like domain"/>
    <property type="match status" value="3"/>
</dbReference>
<proteinExistence type="predicted"/>